<proteinExistence type="predicted"/>
<comment type="caution">
    <text evidence="3">The sequence shown here is derived from an EMBL/GenBank/DDBJ whole genome shotgun (WGS) entry which is preliminary data.</text>
</comment>
<dbReference type="InterPro" id="IPR038637">
    <property type="entry name" value="NPCBM_sf"/>
</dbReference>
<dbReference type="SMART" id="SM00776">
    <property type="entry name" value="NPCBM"/>
    <property type="match status" value="1"/>
</dbReference>
<keyword evidence="4" id="KW-1185">Reference proteome</keyword>
<dbReference type="Gene3D" id="2.60.120.1060">
    <property type="entry name" value="NPCBM/NEW2 domain"/>
    <property type="match status" value="1"/>
</dbReference>
<dbReference type="RefSeq" id="WP_146445882.1">
    <property type="nucleotide sequence ID" value="NZ_SJPR01000004.1"/>
</dbReference>
<dbReference type="Pfam" id="PF08305">
    <property type="entry name" value="NPCBM"/>
    <property type="match status" value="1"/>
</dbReference>
<evidence type="ECO:0000313" key="3">
    <source>
        <dbReference type="EMBL" id="TWT96095.1"/>
    </source>
</evidence>
<feature type="chain" id="PRO_5022831988" evidence="1">
    <location>
        <begin position="26"/>
        <end position="414"/>
    </location>
</feature>
<reference evidence="3 4" key="1">
    <citation type="submission" date="2019-02" db="EMBL/GenBank/DDBJ databases">
        <title>Deep-cultivation of Planctomycetes and their phenomic and genomic characterization uncovers novel biology.</title>
        <authorList>
            <person name="Wiegand S."/>
            <person name="Jogler M."/>
            <person name="Boedeker C."/>
            <person name="Pinto D."/>
            <person name="Vollmers J."/>
            <person name="Rivas-Marin E."/>
            <person name="Kohn T."/>
            <person name="Peeters S.H."/>
            <person name="Heuer A."/>
            <person name="Rast P."/>
            <person name="Oberbeckmann S."/>
            <person name="Bunk B."/>
            <person name="Jeske O."/>
            <person name="Meyerdierks A."/>
            <person name="Storesund J.E."/>
            <person name="Kallscheuer N."/>
            <person name="Luecker S."/>
            <person name="Lage O.M."/>
            <person name="Pohl T."/>
            <person name="Merkel B.J."/>
            <person name="Hornburger P."/>
            <person name="Mueller R.-W."/>
            <person name="Bruemmer F."/>
            <person name="Labrenz M."/>
            <person name="Spormann A.M."/>
            <person name="Op Den Camp H."/>
            <person name="Overmann J."/>
            <person name="Amann R."/>
            <person name="Jetten M.S.M."/>
            <person name="Mascher T."/>
            <person name="Medema M.H."/>
            <person name="Devos D.P."/>
            <person name="Kaster A.-K."/>
            <person name="Ovreas L."/>
            <person name="Rohde M."/>
            <person name="Galperin M.Y."/>
            <person name="Jogler C."/>
        </authorList>
    </citation>
    <scope>NUCLEOTIDE SEQUENCE [LARGE SCALE GENOMIC DNA]</scope>
    <source>
        <strain evidence="3 4">Pla108</strain>
    </source>
</reference>
<name>A0A5C6AA73_9BACT</name>
<evidence type="ECO:0000313" key="4">
    <source>
        <dbReference type="Proteomes" id="UP000317421"/>
    </source>
</evidence>
<evidence type="ECO:0000259" key="2">
    <source>
        <dbReference type="SMART" id="SM00776"/>
    </source>
</evidence>
<sequence length="414" mass="44078" precursor="true">MPPVCRRCAIGALAVGVLAASLAVAEGPLVTVETTGEEAVGRLVALDAERGVSLRDDSYATLPISEVLNLTVEPTRRAASTTPRAGRVWLTDASRFDYAAYRFVGGQVEFSLVGGGQVTLPTSSIELWRLATEATIESQAFDNETDVLWVRRRDGSLTPVEGVLLDVSAAGVRFALDADGGAKPVEAPWPRVAGLRYYRAADRKLRPAATVLNFSDGGRLIVTGVGYRGAELEWEEGHTPIEAVTSIDLSAGRVLPVASLDLLAHRWTPYFRTKPDSEAGGYALDESLGGGPLSLRYPDRRAPSAWPGVVSVRTFARGVAMKSRGELRFALPSGATRLRGAVGLDPATALAGSAEVRLLVDGDERWSGTVDGGTRPYAIDEPITAATTLTLQVDYGDNLDAGDHVHFGDLRVIR</sequence>
<protein>
    <submittedName>
        <fullName evidence="3">NPCBM/NEW2 domain protein</fullName>
    </submittedName>
</protein>
<accession>A0A5C6AA73</accession>
<evidence type="ECO:0000256" key="1">
    <source>
        <dbReference type="SAM" id="SignalP"/>
    </source>
</evidence>
<feature type="signal peptide" evidence="1">
    <location>
        <begin position="1"/>
        <end position="25"/>
    </location>
</feature>
<dbReference type="Proteomes" id="UP000317421">
    <property type="component" value="Unassembled WGS sequence"/>
</dbReference>
<dbReference type="InterPro" id="IPR013222">
    <property type="entry name" value="Glyco_hyd_98_carb-bd"/>
</dbReference>
<dbReference type="AlphaFoldDB" id="A0A5C6AA73"/>
<keyword evidence="1" id="KW-0732">Signal</keyword>
<dbReference type="SUPFAM" id="SSF49785">
    <property type="entry name" value="Galactose-binding domain-like"/>
    <property type="match status" value="1"/>
</dbReference>
<gene>
    <name evidence="3" type="ORF">Pla108_31770</name>
</gene>
<dbReference type="OrthoDB" id="272011at2"/>
<feature type="domain" description="Glycosyl hydrolase family 98 putative carbohydrate-binding module" evidence="2">
    <location>
        <begin position="256"/>
        <end position="414"/>
    </location>
</feature>
<dbReference type="InterPro" id="IPR008979">
    <property type="entry name" value="Galactose-bd-like_sf"/>
</dbReference>
<organism evidence="3 4">
    <name type="scientific">Botrimarina colliarenosi</name>
    <dbReference type="NCBI Taxonomy" id="2528001"/>
    <lineage>
        <taxon>Bacteria</taxon>
        <taxon>Pseudomonadati</taxon>
        <taxon>Planctomycetota</taxon>
        <taxon>Planctomycetia</taxon>
        <taxon>Pirellulales</taxon>
        <taxon>Lacipirellulaceae</taxon>
        <taxon>Botrimarina</taxon>
    </lineage>
</organism>
<dbReference type="EMBL" id="SJPR01000004">
    <property type="protein sequence ID" value="TWT96095.1"/>
    <property type="molecule type" value="Genomic_DNA"/>
</dbReference>